<accession>A0A409VCW9</accession>
<dbReference type="Proteomes" id="UP000284842">
    <property type="component" value="Unassembled WGS sequence"/>
</dbReference>
<dbReference type="OrthoDB" id="2788229at2759"/>
<comment type="caution">
    <text evidence="1">The sequence shown here is derived from an EMBL/GenBank/DDBJ whole genome shotgun (WGS) entry which is preliminary data.</text>
</comment>
<dbReference type="EMBL" id="NHTK01006090">
    <property type="protein sequence ID" value="PPQ64219.1"/>
    <property type="molecule type" value="Genomic_DNA"/>
</dbReference>
<protein>
    <recommendedName>
        <fullName evidence="3">F-box domain-containing protein</fullName>
    </recommendedName>
</protein>
<dbReference type="InterPro" id="IPR032675">
    <property type="entry name" value="LRR_dom_sf"/>
</dbReference>
<proteinExistence type="predicted"/>
<dbReference type="InParanoid" id="A0A409VCW9"/>
<reference evidence="1 2" key="1">
    <citation type="journal article" date="2018" name="Evol. Lett.">
        <title>Horizontal gene cluster transfer increased hallucinogenic mushroom diversity.</title>
        <authorList>
            <person name="Reynolds H.T."/>
            <person name="Vijayakumar V."/>
            <person name="Gluck-Thaler E."/>
            <person name="Korotkin H.B."/>
            <person name="Matheny P.B."/>
            <person name="Slot J.C."/>
        </authorList>
    </citation>
    <scope>NUCLEOTIDE SEQUENCE [LARGE SCALE GENOMIC DNA]</scope>
    <source>
        <strain evidence="1 2">2629</strain>
    </source>
</reference>
<evidence type="ECO:0008006" key="3">
    <source>
        <dbReference type="Google" id="ProtNLM"/>
    </source>
</evidence>
<dbReference type="Gene3D" id="3.80.10.10">
    <property type="entry name" value="Ribonuclease Inhibitor"/>
    <property type="match status" value="1"/>
</dbReference>
<dbReference type="AlphaFoldDB" id="A0A409VCW9"/>
<sequence length="452" mass="50681">MAAYLYPDGVSWLLATTINSQMDQDNSRLYSELYDLIISFLYQEEQALRSCALVCRSWVPASRAHLFYHITLTGAPARASSWSVDTPCRRLFSALVASPHLASFIHKLSVREGSIADPRTYRWVSEEITFPPLLKKLVNLDELDFNFPVPGSSDTKTIWSTMVFRDISDALSSLKLQSFTIRQFCFSGITDVVRILDACRNLKTLQLDHVDVTTTSPLSTSALEHVFNIQPVNPLHTQSEIKTSLETLMLRSNSNSLLLPILQHARSPIDLTNLTQLTLNMDAENHRAVLDVLQTTPELASLELEIEPSFDFDAHLDPKDVIDLDQLPALKSLDLHVNVLLARVDPIPWLTALFSTARSDSPLADIALSCLIDKPPPYLTIQAFDRALQGWRVLDEVLSQSTFSNLKRFRLDFALDTPIGDGDGQIISDEFTNQLLKLTSKGVLEVDICEVR</sequence>
<evidence type="ECO:0000313" key="2">
    <source>
        <dbReference type="Proteomes" id="UP000284842"/>
    </source>
</evidence>
<dbReference type="STRING" id="181874.A0A409VCW9"/>
<organism evidence="1 2">
    <name type="scientific">Panaeolus cyanescens</name>
    <dbReference type="NCBI Taxonomy" id="181874"/>
    <lineage>
        <taxon>Eukaryota</taxon>
        <taxon>Fungi</taxon>
        <taxon>Dikarya</taxon>
        <taxon>Basidiomycota</taxon>
        <taxon>Agaricomycotina</taxon>
        <taxon>Agaricomycetes</taxon>
        <taxon>Agaricomycetidae</taxon>
        <taxon>Agaricales</taxon>
        <taxon>Agaricineae</taxon>
        <taxon>Galeropsidaceae</taxon>
        <taxon>Panaeolus</taxon>
    </lineage>
</organism>
<gene>
    <name evidence="1" type="ORF">CVT24_008595</name>
</gene>
<dbReference type="SUPFAM" id="SSF52058">
    <property type="entry name" value="L domain-like"/>
    <property type="match status" value="1"/>
</dbReference>
<name>A0A409VCW9_9AGAR</name>
<keyword evidence="2" id="KW-1185">Reference proteome</keyword>
<evidence type="ECO:0000313" key="1">
    <source>
        <dbReference type="EMBL" id="PPQ64219.1"/>
    </source>
</evidence>